<gene>
    <name evidence="1" type="ORF">SEA_ATTOOMI_22</name>
</gene>
<keyword evidence="1" id="KW-0418">Kinase</keyword>
<keyword evidence="2" id="KW-1185">Reference proteome</keyword>
<name>A0A2H5BLJ7_9CAUD</name>
<dbReference type="GO" id="GO:0016301">
    <property type="term" value="F:kinase activity"/>
    <property type="evidence" value="ECO:0007669"/>
    <property type="project" value="UniProtKB-KW"/>
</dbReference>
<reference evidence="2" key="1">
    <citation type="submission" date="2017-11" db="EMBL/GenBank/DDBJ databases">
        <authorList>
            <person name="Han C.G."/>
        </authorList>
    </citation>
    <scope>NUCLEOTIDE SEQUENCE [LARGE SCALE GENOMIC DNA]</scope>
</reference>
<evidence type="ECO:0000313" key="1">
    <source>
        <dbReference type="EMBL" id="AUG87154.1"/>
    </source>
</evidence>
<sequence>MAKHVALIGKSRSGKDTVGQMLVRHAGYTRLAFADELKRAALRLDPYIPLAPARVSVRLSDLIRRVGWETAKDQFPEVRRVLQEYGQSVRELEPEFWVRPVVGQVRQGTEWNMPCVITDARYLNEVDAIRAEGGVIVRVERPGAGLQGEAARHSSETELDGLEPDHVLRNDGGLVDLLEATRALYRQIGS</sequence>
<dbReference type="Gene3D" id="3.40.50.300">
    <property type="entry name" value="P-loop containing nucleotide triphosphate hydrolases"/>
    <property type="match status" value="1"/>
</dbReference>
<dbReference type="Pfam" id="PF21448">
    <property type="entry name" value="DNMK"/>
    <property type="match status" value="1"/>
</dbReference>
<keyword evidence="1" id="KW-0808">Transferase</keyword>
<dbReference type="InterPro" id="IPR048444">
    <property type="entry name" value="DNMK"/>
</dbReference>
<proteinExistence type="predicted"/>
<dbReference type="Proteomes" id="UP000241131">
    <property type="component" value="Segment"/>
</dbReference>
<evidence type="ECO:0000313" key="2">
    <source>
        <dbReference type="Proteomes" id="UP000241131"/>
    </source>
</evidence>
<dbReference type="SUPFAM" id="SSF52540">
    <property type="entry name" value="P-loop containing nucleoside triphosphate hydrolases"/>
    <property type="match status" value="1"/>
</dbReference>
<protein>
    <submittedName>
        <fullName evidence="1">Deoxynucleoside monophosphate kinase</fullName>
    </submittedName>
</protein>
<dbReference type="EMBL" id="MG593801">
    <property type="protein sequence ID" value="AUG87154.1"/>
    <property type="molecule type" value="Genomic_DNA"/>
</dbReference>
<accession>A0A2H5BLJ7</accession>
<organism evidence="1 2">
    <name type="scientific">Streptomyces phage Attoomi</name>
    <dbReference type="NCBI Taxonomy" id="2059881"/>
    <lineage>
        <taxon>Viruses</taxon>
        <taxon>Duplodnaviria</taxon>
        <taxon>Heunggongvirae</taxon>
        <taxon>Uroviricota</taxon>
        <taxon>Caudoviricetes</taxon>
        <taxon>Attoomivirus</taxon>
        <taxon>Attoomivirus attoomi</taxon>
    </lineage>
</organism>
<dbReference type="InterPro" id="IPR027417">
    <property type="entry name" value="P-loop_NTPase"/>
</dbReference>